<keyword evidence="2" id="KW-1185">Reference proteome</keyword>
<reference evidence="1 2" key="1">
    <citation type="submission" date="2016-10" db="EMBL/GenBank/DDBJ databases">
        <authorList>
            <person name="Varghese N."/>
            <person name="Submissions S."/>
        </authorList>
    </citation>
    <scope>NUCLEOTIDE SEQUENCE [LARGE SCALE GENOMIC DNA]</scope>
    <source>
        <strain evidence="1 2">DSM 17835</strain>
    </source>
</reference>
<dbReference type="EMBL" id="LT629689">
    <property type="protein sequence ID" value="SDF24328.1"/>
    <property type="molecule type" value="Genomic_DNA"/>
</dbReference>
<proteinExistence type="predicted"/>
<dbReference type="Proteomes" id="UP000182858">
    <property type="component" value="Chromosome I"/>
</dbReference>
<evidence type="ECO:0000313" key="2">
    <source>
        <dbReference type="Proteomes" id="UP000182858"/>
    </source>
</evidence>
<dbReference type="RefSeq" id="WP_258170909.1">
    <property type="nucleotide sequence ID" value="NZ_CP091043.1"/>
</dbReference>
<gene>
    <name evidence="1" type="ORF">SAMN05216591_2359</name>
</gene>
<protein>
    <submittedName>
        <fullName evidence="1">Uncharacterized protein</fullName>
    </submittedName>
</protein>
<dbReference type="GeneID" id="78557776"/>
<sequence length="43" mass="4679">MIQSREDAALKPVVKELVHNLLLQATGPAPAALHEEVPFMRSA</sequence>
<organism evidence="1 2">
    <name type="scientific">Pseudomonas extremaustralis</name>
    <dbReference type="NCBI Taxonomy" id="359110"/>
    <lineage>
        <taxon>Bacteria</taxon>
        <taxon>Pseudomonadati</taxon>
        <taxon>Pseudomonadota</taxon>
        <taxon>Gammaproteobacteria</taxon>
        <taxon>Pseudomonadales</taxon>
        <taxon>Pseudomonadaceae</taxon>
        <taxon>Pseudomonas</taxon>
    </lineage>
</organism>
<evidence type="ECO:0000313" key="1">
    <source>
        <dbReference type="EMBL" id="SDF24328.1"/>
    </source>
</evidence>
<accession>A0ABY0NBH0</accession>
<name>A0ABY0NBH0_9PSED</name>